<dbReference type="Gene3D" id="1.10.510.10">
    <property type="entry name" value="Transferase(Phosphotransferase) domain 1"/>
    <property type="match status" value="1"/>
</dbReference>
<dbReference type="GO" id="GO:0004674">
    <property type="term" value="F:protein serine/threonine kinase activity"/>
    <property type="evidence" value="ECO:0007669"/>
    <property type="project" value="TreeGrafter"/>
</dbReference>
<dbReference type="PANTHER" id="PTHR44329:SF289">
    <property type="entry name" value="SERINE_THREONINE-PROTEIN KINASE VIK"/>
    <property type="match status" value="1"/>
</dbReference>
<dbReference type="Gene3D" id="1.10.10.1010">
    <property type="entry name" value="Intein homing endonuclease, domain IV"/>
    <property type="match status" value="8"/>
</dbReference>
<dbReference type="EMBL" id="BEXD01000269">
    <property type="protein sequence ID" value="GBB85967.1"/>
    <property type="molecule type" value="Genomic_DNA"/>
</dbReference>
<dbReference type="PROSITE" id="PS50011">
    <property type="entry name" value="PROTEIN_KINASE_DOM"/>
    <property type="match status" value="1"/>
</dbReference>
<sequence length="1348" mass="160266">MIVQGQPKICDIPSCGSDDIDKFIQDTQLSSHTNYEVYKKALEWIPYERFYDVTKSRFGENYRANWIDGNINYWDNEKQNWKRNNNNMIVILKILNNLKNIALEFSNEINGSYGITQNPETKNYMMVLNDKCKVCNYTCNVIHFQQNFVNWTSNNENIDKFIQDTQLSAHGDYEIFKKALEWIPYERFYDVTKSRFGENYRANWIDGNISHWNNKIQNWERINNKMIVILKIFNISMREIDGFCGITQNPETKNYMIVLNDKCKKCDHTCNAIHFQQNFMNWTSDNEEIDKFIQVTQLSVHNNHELYQKALEWIPYNRFYDIEYIPKEKAYKANWINGNISCWDNENQNWKRNNNMAVILKILNNPKNIALELKNQINRSCGITQNSETKNYMMVLNDICKECYYRCNAIHFQQNFVNWTSGNEEIDKFIQNTQLLSHSRNDILEQTLEWIPYERFYNIVENRFDKNYSANWIDGNIKYWDDEIQNWKRNNSDMVVFLKVLNDLKDITLEFKKEIIGSYGITQNPETKNYMMVLNDKCKKCDRTCNAIHFRQNFMNWTSDNREIDKFIQDTQLLSHTDYKVYEKSLEWIPYNKFYNIKKSKFGENYRANWIDGNISHWDDEIQNWKRINNNMVVILKIFNIFMREINGFCGITQNPETKNYMMVLNDKCKKCDRTCNAIHFQQNFMDWTSDNREIDKFIQDTQLLSHTNHEVYKKALEWIPYNRFYNIIKCRFGENYYNANWIDGNINNWDDEIQNWKRNNDIILTLKVLNNLKNVKIEFMKEISESYGITQSPETKNYMMVLNDKCKICKCTCSAIHFQQNFENWTSGNDDINKFIQDTQLSSHTNYEVYKKALEWIPYSRFYNITKSRFGENYSGNWIDGNISCWDDEIQNWKRNSNKIVTLKSIDNSKIITLEFRNEVNGSYGITQNPETRKYMMILNYKCEKCNYICNAIRFRQNFKNWTSGNDDVDKLIQDTQLSAHGNSEIFKKALEWIPYNRFYNIKYITKGGFGKVYRANWIDGYIDKWDDYNKNWKRDNRNMFVALKSLGNSKNITFEFMNEIIIHNIGRVDTYFIVGFYGITQDSETKDYMMVLDYAEDGSLRNYLDKNYSILNWDKKIGYLQDAILGLKYIHEEELIHQDLHIGNILKLKYSTAITDMGLCKPVNYNATENTKNKVYGVLPYMAPEILRGQNYTKAADIYSFGIIIYEVISGLPPYHDISHDNSLAVKICQGLRPRFNIKVPQLIVHLIKRCLDSNPINRPKAEEIENILHTWRYKPSDKQSIILQRQIKEANNINSNSLYSNTPSTNLGVSYETHSEAIQYIQSDNIISEEFSASLQIDVTQLNIN</sequence>
<evidence type="ECO:0000313" key="2">
    <source>
        <dbReference type="EMBL" id="GBB85967.1"/>
    </source>
</evidence>
<reference evidence="2 3" key="1">
    <citation type="submission" date="2017-11" db="EMBL/GenBank/DDBJ databases">
        <title>The genome of Rhizophagus clarus HR1 reveals common genetic basis of auxotrophy among arbuscular mycorrhizal fungi.</title>
        <authorList>
            <person name="Kobayashi Y."/>
        </authorList>
    </citation>
    <scope>NUCLEOTIDE SEQUENCE [LARGE SCALE GENOMIC DNA]</scope>
    <source>
        <strain evidence="2 3">HR1</strain>
    </source>
</reference>
<name>A0A2Z6Q727_9GLOM</name>
<evidence type="ECO:0000259" key="1">
    <source>
        <dbReference type="PROSITE" id="PS50011"/>
    </source>
</evidence>
<dbReference type="Proteomes" id="UP000247702">
    <property type="component" value="Unassembled WGS sequence"/>
</dbReference>
<dbReference type="Pfam" id="PF07714">
    <property type="entry name" value="PK_Tyr_Ser-Thr"/>
    <property type="match status" value="1"/>
</dbReference>
<evidence type="ECO:0000313" key="3">
    <source>
        <dbReference type="Proteomes" id="UP000247702"/>
    </source>
</evidence>
<dbReference type="InterPro" id="IPR001245">
    <property type="entry name" value="Ser-Thr/Tyr_kinase_cat_dom"/>
</dbReference>
<dbReference type="SUPFAM" id="SSF56112">
    <property type="entry name" value="Protein kinase-like (PK-like)"/>
    <property type="match status" value="1"/>
</dbReference>
<organism evidence="2 3">
    <name type="scientific">Rhizophagus clarus</name>
    <dbReference type="NCBI Taxonomy" id="94130"/>
    <lineage>
        <taxon>Eukaryota</taxon>
        <taxon>Fungi</taxon>
        <taxon>Fungi incertae sedis</taxon>
        <taxon>Mucoromycota</taxon>
        <taxon>Glomeromycotina</taxon>
        <taxon>Glomeromycetes</taxon>
        <taxon>Glomerales</taxon>
        <taxon>Glomeraceae</taxon>
        <taxon>Rhizophagus</taxon>
    </lineage>
</organism>
<dbReference type="InterPro" id="IPR000719">
    <property type="entry name" value="Prot_kinase_dom"/>
</dbReference>
<gene>
    <name evidence="2" type="ORF">RclHR1_01240018</name>
</gene>
<comment type="caution">
    <text evidence="2">The sequence shown here is derived from an EMBL/GenBank/DDBJ whole genome shotgun (WGS) entry which is preliminary data.</text>
</comment>
<accession>A0A2Z6Q727</accession>
<keyword evidence="3" id="KW-1185">Reference proteome</keyword>
<feature type="domain" description="Protein kinase" evidence="1">
    <location>
        <begin position="1000"/>
        <end position="1275"/>
    </location>
</feature>
<dbReference type="InterPro" id="IPR051681">
    <property type="entry name" value="Ser/Thr_Kinases-Pseudokinases"/>
</dbReference>
<proteinExistence type="predicted"/>
<dbReference type="PANTHER" id="PTHR44329">
    <property type="entry name" value="SERINE/THREONINE-PROTEIN KINASE TNNI3K-RELATED"/>
    <property type="match status" value="1"/>
</dbReference>
<dbReference type="InterPro" id="IPR011009">
    <property type="entry name" value="Kinase-like_dom_sf"/>
</dbReference>
<protein>
    <recommendedName>
        <fullName evidence="1">Protein kinase domain-containing protein</fullName>
    </recommendedName>
</protein>
<dbReference type="GO" id="GO:0005524">
    <property type="term" value="F:ATP binding"/>
    <property type="evidence" value="ECO:0007669"/>
    <property type="project" value="InterPro"/>
</dbReference>